<name>A0A2T9ZG86_9FUNG</name>
<protein>
    <submittedName>
        <fullName evidence="1">Uncharacterized protein</fullName>
    </submittedName>
</protein>
<keyword evidence="2" id="KW-1185">Reference proteome</keyword>
<organism evidence="1 2">
    <name type="scientific">Smittium megazygosporum</name>
    <dbReference type="NCBI Taxonomy" id="133381"/>
    <lineage>
        <taxon>Eukaryota</taxon>
        <taxon>Fungi</taxon>
        <taxon>Fungi incertae sedis</taxon>
        <taxon>Zoopagomycota</taxon>
        <taxon>Kickxellomycotina</taxon>
        <taxon>Harpellomycetes</taxon>
        <taxon>Harpellales</taxon>
        <taxon>Legeriomycetaceae</taxon>
        <taxon>Smittium</taxon>
    </lineage>
</organism>
<reference evidence="1 2" key="1">
    <citation type="journal article" date="2018" name="MBio">
        <title>Comparative Genomics Reveals the Core Gene Toolbox for the Fungus-Insect Symbiosis.</title>
        <authorList>
            <person name="Wang Y."/>
            <person name="Stata M."/>
            <person name="Wang W."/>
            <person name="Stajich J.E."/>
            <person name="White M.M."/>
            <person name="Moncalvo J.M."/>
        </authorList>
    </citation>
    <scope>NUCLEOTIDE SEQUENCE [LARGE SCALE GENOMIC DNA]</scope>
    <source>
        <strain evidence="1 2">SC-DP-2</strain>
    </source>
</reference>
<comment type="caution">
    <text evidence="1">The sequence shown here is derived from an EMBL/GenBank/DDBJ whole genome shotgun (WGS) entry which is preliminary data.</text>
</comment>
<dbReference type="AlphaFoldDB" id="A0A2T9ZG86"/>
<gene>
    <name evidence="1" type="ORF">BB560_001933</name>
</gene>
<dbReference type="EMBL" id="MBFS01000216">
    <property type="protein sequence ID" value="PVV03581.1"/>
    <property type="molecule type" value="Genomic_DNA"/>
</dbReference>
<sequence>MTIIGFPWRGLKAIIKQRSSITIWSLMGYRNKSLSKAALNITALSTERDPRPRNKQDYGIFLFVGELCGR</sequence>
<evidence type="ECO:0000313" key="2">
    <source>
        <dbReference type="Proteomes" id="UP000245609"/>
    </source>
</evidence>
<proteinExistence type="predicted"/>
<accession>A0A2T9ZG86</accession>
<dbReference type="Proteomes" id="UP000245609">
    <property type="component" value="Unassembled WGS sequence"/>
</dbReference>
<evidence type="ECO:0000313" key="1">
    <source>
        <dbReference type="EMBL" id="PVV03581.1"/>
    </source>
</evidence>